<evidence type="ECO:0000256" key="2">
    <source>
        <dbReference type="ARBA" id="ARBA00023015"/>
    </source>
</evidence>
<keyword evidence="7" id="KW-1185">Reference proteome</keyword>
<dbReference type="InterPro" id="IPR000847">
    <property type="entry name" value="LysR_HTH_N"/>
</dbReference>
<dbReference type="EMBL" id="JAATEO010000023">
    <property type="protein sequence ID" value="NJP34278.1"/>
    <property type="molecule type" value="Genomic_DNA"/>
</dbReference>
<dbReference type="Proteomes" id="UP000783871">
    <property type="component" value="Unassembled WGS sequence"/>
</dbReference>
<evidence type="ECO:0000256" key="3">
    <source>
        <dbReference type="ARBA" id="ARBA00023125"/>
    </source>
</evidence>
<keyword evidence="3" id="KW-0238">DNA-binding</keyword>
<dbReference type="PANTHER" id="PTHR30346">
    <property type="entry name" value="TRANSCRIPTIONAL DUAL REGULATOR HCAR-RELATED"/>
    <property type="match status" value="1"/>
</dbReference>
<dbReference type="Pfam" id="PF03466">
    <property type="entry name" value="LysR_substrate"/>
    <property type="match status" value="1"/>
</dbReference>
<comment type="similarity">
    <text evidence="1">Belongs to the LysR transcriptional regulatory family.</text>
</comment>
<name>A0ABX0ZB30_9ACTN</name>
<dbReference type="PANTHER" id="PTHR30346:SF29">
    <property type="entry name" value="LYSR SUBSTRATE-BINDING"/>
    <property type="match status" value="1"/>
</dbReference>
<organism evidence="6 7">
    <name type="scientific">Micromonospora thermarum</name>
    <dbReference type="NCBI Taxonomy" id="2720024"/>
    <lineage>
        <taxon>Bacteria</taxon>
        <taxon>Bacillati</taxon>
        <taxon>Actinomycetota</taxon>
        <taxon>Actinomycetes</taxon>
        <taxon>Micromonosporales</taxon>
        <taxon>Micromonosporaceae</taxon>
        <taxon>Micromonospora</taxon>
    </lineage>
</organism>
<evidence type="ECO:0000256" key="1">
    <source>
        <dbReference type="ARBA" id="ARBA00009437"/>
    </source>
</evidence>
<evidence type="ECO:0000313" key="6">
    <source>
        <dbReference type="EMBL" id="NJP34278.1"/>
    </source>
</evidence>
<proteinExistence type="inferred from homology"/>
<dbReference type="Gene3D" id="3.40.190.10">
    <property type="entry name" value="Periplasmic binding protein-like II"/>
    <property type="match status" value="2"/>
</dbReference>
<keyword evidence="2" id="KW-0805">Transcription regulation</keyword>
<sequence length="311" mass="33108">MVTLDLRRLRLLRELEERGTLGAVASALGYSPSSVSQQLSVLEKEVGARLLEKAGRGVRLTDAGRLLAQHARVLLTAAEAASADLAALAGEVRGTVRAGGLQSAARRLLVPAVARMMVEHPQVRTEVSELELEQALPGLRLGAVDLVISDEYDGHPRPRPAGLRFTLLHEEPLKLVLSPGHPLAKRGGPVALSMLRDEVWVASDAGTGHHDMVVGSCRSIGGYEPDVRHRSSDADVQLELVRTTGAIALLPALTLPAADPALAIRDVAEEKLGRRLVVVLRDGPPAPALAAFLAVVTDQARNLRQNPKTKA</sequence>
<comment type="caution">
    <text evidence="6">The sequence shown here is derived from an EMBL/GenBank/DDBJ whole genome shotgun (WGS) entry which is preliminary data.</text>
</comment>
<dbReference type="RefSeq" id="WP_168002637.1">
    <property type="nucleotide sequence ID" value="NZ_JAATEO010000023.1"/>
</dbReference>
<evidence type="ECO:0000259" key="5">
    <source>
        <dbReference type="PROSITE" id="PS50931"/>
    </source>
</evidence>
<feature type="domain" description="HTH lysR-type" evidence="5">
    <location>
        <begin position="4"/>
        <end position="61"/>
    </location>
</feature>
<evidence type="ECO:0000256" key="4">
    <source>
        <dbReference type="ARBA" id="ARBA00023163"/>
    </source>
</evidence>
<dbReference type="SUPFAM" id="SSF46785">
    <property type="entry name" value="Winged helix' DNA-binding domain"/>
    <property type="match status" value="1"/>
</dbReference>
<dbReference type="Pfam" id="PF00126">
    <property type="entry name" value="HTH_1"/>
    <property type="match status" value="1"/>
</dbReference>
<protein>
    <submittedName>
        <fullName evidence="6">LysR family transcriptional regulator</fullName>
    </submittedName>
</protein>
<dbReference type="PROSITE" id="PS50931">
    <property type="entry name" value="HTH_LYSR"/>
    <property type="match status" value="1"/>
</dbReference>
<reference evidence="6 7" key="1">
    <citation type="submission" date="2020-03" db="EMBL/GenBank/DDBJ databases">
        <title>WGS of actinomycetes isolated from Thailand.</title>
        <authorList>
            <person name="Thawai C."/>
        </authorList>
    </citation>
    <scope>NUCLEOTIDE SEQUENCE [LARGE SCALE GENOMIC DNA]</scope>
    <source>
        <strain evidence="6 7">HSS6-12</strain>
    </source>
</reference>
<dbReference type="SUPFAM" id="SSF53850">
    <property type="entry name" value="Periplasmic binding protein-like II"/>
    <property type="match status" value="1"/>
</dbReference>
<accession>A0ABX0ZB30</accession>
<keyword evidence="4" id="KW-0804">Transcription</keyword>
<dbReference type="InterPro" id="IPR005119">
    <property type="entry name" value="LysR_subst-bd"/>
</dbReference>
<dbReference type="InterPro" id="IPR036390">
    <property type="entry name" value="WH_DNA-bd_sf"/>
</dbReference>
<dbReference type="Gene3D" id="1.10.10.10">
    <property type="entry name" value="Winged helix-like DNA-binding domain superfamily/Winged helix DNA-binding domain"/>
    <property type="match status" value="1"/>
</dbReference>
<evidence type="ECO:0000313" key="7">
    <source>
        <dbReference type="Proteomes" id="UP000783871"/>
    </source>
</evidence>
<gene>
    <name evidence="6" type="ORF">HCJ94_20415</name>
</gene>
<dbReference type="InterPro" id="IPR036388">
    <property type="entry name" value="WH-like_DNA-bd_sf"/>
</dbReference>